<keyword evidence="4" id="KW-0158">Chromosome</keyword>
<dbReference type="GO" id="GO:0140013">
    <property type="term" value="P:meiotic nuclear division"/>
    <property type="evidence" value="ECO:0007669"/>
    <property type="project" value="TreeGrafter"/>
</dbReference>
<feature type="domain" description="Synaptonemal complex protein 2 armadillo-repeat-like" evidence="7">
    <location>
        <begin position="203"/>
        <end position="376"/>
    </location>
</feature>
<feature type="region of interest" description="Disordered" evidence="6">
    <location>
        <begin position="887"/>
        <end position="910"/>
    </location>
</feature>
<organism evidence="9 10">
    <name type="scientific">Physeter macrocephalus</name>
    <name type="common">Sperm whale</name>
    <name type="synonym">Physeter catodon</name>
    <dbReference type="NCBI Taxonomy" id="9755"/>
    <lineage>
        <taxon>Eukaryota</taxon>
        <taxon>Metazoa</taxon>
        <taxon>Chordata</taxon>
        <taxon>Craniata</taxon>
        <taxon>Vertebrata</taxon>
        <taxon>Euteleostomi</taxon>
        <taxon>Mammalia</taxon>
        <taxon>Eutheria</taxon>
        <taxon>Laurasiatheria</taxon>
        <taxon>Artiodactyla</taxon>
        <taxon>Whippomorpha</taxon>
        <taxon>Cetacea</taxon>
        <taxon>Odontoceti</taxon>
        <taxon>Physeteridae</taxon>
        <taxon>Physeter</taxon>
    </lineage>
</organism>
<dbReference type="STRING" id="9755.ENSPCTP00005008405"/>
<keyword evidence="9" id="KW-1185">Reference proteome</keyword>
<evidence type="ECO:0000259" key="7">
    <source>
        <dbReference type="Pfam" id="PF18581"/>
    </source>
</evidence>
<proteinExistence type="inferred from homology"/>
<evidence type="ECO:0000256" key="3">
    <source>
        <dbReference type="ARBA" id="ARBA00007960"/>
    </source>
</evidence>
<evidence type="ECO:0000313" key="10">
    <source>
        <dbReference type="RefSeq" id="XP_023977673.2"/>
    </source>
</evidence>
<feature type="region of interest" description="Disordered" evidence="6">
    <location>
        <begin position="600"/>
        <end position="621"/>
    </location>
</feature>
<feature type="region of interest" description="Disordered" evidence="6">
    <location>
        <begin position="33"/>
        <end position="106"/>
    </location>
</feature>
<evidence type="ECO:0000259" key="8">
    <source>
        <dbReference type="Pfam" id="PF18584"/>
    </source>
</evidence>
<comment type="similarity">
    <text evidence="3">Belongs to the SYCP2 family.</text>
</comment>
<dbReference type="InterPro" id="IPR040560">
    <property type="entry name" value="SYCP2_SLD"/>
</dbReference>
<evidence type="ECO:0000256" key="5">
    <source>
        <dbReference type="ARBA" id="ARBA00023242"/>
    </source>
</evidence>
<dbReference type="Pfam" id="PF18584">
    <property type="entry name" value="SYCP2_SLD"/>
    <property type="match status" value="1"/>
</dbReference>
<dbReference type="GO" id="GO:0000779">
    <property type="term" value="C:condensed chromosome, centromeric region"/>
    <property type="evidence" value="ECO:0007669"/>
    <property type="project" value="TreeGrafter"/>
</dbReference>
<reference evidence="10" key="1">
    <citation type="submission" date="2025-08" db="UniProtKB">
        <authorList>
            <consortium name="RefSeq"/>
        </authorList>
    </citation>
    <scope>IDENTIFICATION</scope>
    <source>
        <tissue evidence="10">Muscle</tissue>
    </source>
</reference>
<name>A0A2Y9SGW5_PHYMC</name>
<protein>
    <submittedName>
        <fullName evidence="10">Synaptonemal complex protein 2-like</fullName>
    </submittedName>
</protein>
<feature type="region of interest" description="Disordered" evidence="6">
    <location>
        <begin position="745"/>
        <end position="766"/>
    </location>
</feature>
<feature type="compositionally biased region" description="Basic and acidic residues" evidence="6">
    <location>
        <begin position="48"/>
        <end position="61"/>
    </location>
</feature>
<dbReference type="GeneID" id="102991788"/>
<dbReference type="AlphaFoldDB" id="A0A2Y9SGW5"/>
<dbReference type="RefSeq" id="XP_023977673.2">
    <property type="nucleotide sequence ID" value="XM_024121905.2"/>
</dbReference>
<feature type="region of interest" description="Disordered" evidence="6">
    <location>
        <begin position="843"/>
        <end position="867"/>
    </location>
</feature>
<feature type="region of interest" description="Disordered" evidence="6">
    <location>
        <begin position="127"/>
        <end position="161"/>
    </location>
</feature>
<dbReference type="OrthoDB" id="10256849at2759"/>
<sequence length="1108" mass="124845">MRPSKPRKPPSSTLPVLLTSLAGGTVRLVRKVNPIVKFDSEPPTGGELPRRERPDLARDSSRFSGGGFINQTSGDAWHPGAVGSPGSRRGASPPARASDGGSAGAESGAAAGRALVRLCATGRAGARERVRPPLGSEPRLLVQRPGRLQSPAAAEGRALRGPSGRFTPLGLLGVYWQLSEKEVPLQSVQEKDGSGMAQDAFYLQSLITNAFHDEGFQKIREYFQQRERHVPQKYNNLLLHHLDRSINKELDKNEFQRVSLLLKCVQRFFIDGLKEDEPLLIQQGLIPKMVSWFERTTGFLTMTDLALDTSLINVTEDFFDTALIISRSSSKGKSQMLGSFIFTLGFLVTEESVNHLIQQEALRTLNCILQAVPREERRQLVLSEGSCRLMKDLARTILTVGDYNQQAALCEALCRLTMKKSRENFVHQWFEDDTIAEAFKEIKDREFETDCRRFLNHLNDRLGDQRRVCSFPCIAAFADEHEMRKPADEKLEKFWIDFNLGTKSVTFHINNPESALWDSVRLLKEAVINFSITETEMKMLRIYLKKPINIRNKEVMKIEIHFELQFNIAQASIKALGDDQQVRPDQTKISSDLFGELEKEGTEIPSSHERETDQAKESTELAELTSAEDNHCLTTLPLNNQSEPAVSTGNWGQDSELYQPGCWQVEADSLACCPFSPGQPSLSFFTIPSFKLLLPAVFVFSRLSLISALLRNVSLVWLYFIPSFGIWRLITSELEYSLDLQEPSAKMQGPKLNDTSREGSAFEGDRKQETRMSFNYRKHLFSESNEDSNSSASELSWTSNQKRKSLKSYPSRKKIRTRSNIKNLPLLPLSSVSDLEEDQAKILTPLRKDTSRPNNVTPPKISGTKFESSSAFLTPEDSAQKIELQSPHPLSDLSSLEHSDVEENVSETVTQESLVKSTSFKHKLQNLEDRDRADGHFAEWKQSRLEEGDAPGCLSSVAEETDLAEGISTSSLEVIPENLKGSAMITTFENFTREVKRKYELRYGRSPLYSETAKQAPDCLIKLLNQIHLCRLNKLEQFHAFVLQELSNLEKDIGGLQRLEEDVLEFWGKQSDDLKSFCELQLLRGVPTGRELFEQRPCLIASPFYPKP</sequence>
<comment type="subcellular location">
    <subcellularLocation>
        <location evidence="2">Chromosome</location>
    </subcellularLocation>
    <subcellularLocation>
        <location evidence="1">Nucleus</location>
    </subcellularLocation>
</comment>
<evidence type="ECO:0000256" key="4">
    <source>
        <dbReference type="ARBA" id="ARBA00022454"/>
    </source>
</evidence>
<dbReference type="InterPro" id="IPR041322">
    <property type="entry name" value="SYCP2_ARLD"/>
</dbReference>
<dbReference type="Proteomes" id="UP000248484">
    <property type="component" value="Chromosome 18"/>
</dbReference>
<feature type="compositionally biased region" description="Basic and acidic residues" evidence="6">
    <location>
        <begin position="600"/>
        <end position="619"/>
    </location>
</feature>
<dbReference type="InterPro" id="IPR024835">
    <property type="entry name" value="SYCP2-like"/>
</dbReference>
<accession>A0A2Y9SGW5</accession>
<dbReference type="InParanoid" id="A0A2Y9SGW5"/>
<feature type="domain" description="Synaptonemal complex protein 2 Spt16M-like" evidence="8">
    <location>
        <begin position="468"/>
        <end position="577"/>
    </location>
</feature>
<dbReference type="Pfam" id="PF18581">
    <property type="entry name" value="SYCP2_ARLD"/>
    <property type="match status" value="1"/>
</dbReference>
<feature type="compositionally biased region" description="Low complexity" evidence="6">
    <location>
        <begin position="90"/>
        <end position="106"/>
    </location>
</feature>
<dbReference type="PANTHER" id="PTHR15607:SF14">
    <property type="entry name" value="SYNAPTONEMAL COMPLEX PROTEIN 2-LIKE"/>
    <property type="match status" value="1"/>
</dbReference>
<dbReference type="CTD" id="221711"/>
<dbReference type="PANTHER" id="PTHR15607">
    <property type="entry name" value="SYNAPTONEMAL COMPLEX PROTEIN-RELATED"/>
    <property type="match status" value="1"/>
</dbReference>
<evidence type="ECO:0000256" key="1">
    <source>
        <dbReference type="ARBA" id="ARBA00004123"/>
    </source>
</evidence>
<gene>
    <name evidence="10" type="primary">SYCP2L</name>
</gene>
<evidence type="ECO:0000256" key="2">
    <source>
        <dbReference type="ARBA" id="ARBA00004286"/>
    </source>
</evidence>
<evidence type="ECO:0000256" key="6">
    <source>
        <dbReference type="SAM" id="MobiDB-lite"/>
    </source>
</evidence>
<evidence type="ECO:0000313" key="9">
    <source>
        <dbReference type="Proteomes" id="UP000248484"/>
    </source>
</evidence>
<keyword evidence="5" id="KW-0539">Nucleus</keyword>
<dbReference type="KEGG" id="pcad:102991788"/>
<dbReference type="GO" id="GO:0000800">
    <property type="term" value="C:lateral element"/>
    <property type="evidence" value="ECO:0007669"/>
    <property type="project" value="TreeGrafter"/>
</dbReference>